<evidence type="ECO:0000256" key="1">
    <source>
        <dbReference type="SAM" id="Phobius"/>
    </source>
</evidence>
<dbReference type="EMBL" id="JBIACK010000010">
    <property type="protein sequence ID" value="MFE8702480.1"/>
    <property type="molecule type" value="Genomic_DNA"/>
</dbReference>
<dbReference type="Proteomes" id="UP001601059">
    <property type="component" value="Unassembled WGS sequence"/>
</dbReference>
<evidence type="ECO:0000313" key="4">
    <source>
        <dbReference type="Proteomes" id="UP001601059"/>
    </source>
</evidence>
<keyword evidence="1" id="KW-0472">Membrane</keyword>
<accession>A0ABW6KHY7</accession>
<keyword evidence="4" id="KW-1185">Reference proteome</keyword>
<reference evidence="3 4" key="1">
    <citation type="submission" date="2024-08" db="EMBL/GenBank/DDBJ databases">
        <title>Two novel Cytobacillus novel species.</title>
        <authorList>
            <person name="Liu G."/>
        </authorList>
    </citation>
    <scope>NUCLEOTIDE SEQUENCE [LARGE SCALE GENOMIC DNA]</scope>
    <source>
        <strain evidence="3 4">FJAT-54145</strain>
    </source>
</reference>
<proteinExistence type="predicted"/>
<feature type="transmembrane region" description="Helical" evidence="1">
    <location>
        <begin position="6"/>
        <end position="24"/>
    </location>
</feature>
<dbReference type="PROSITE" id="PS51257">
    <property type="entry name" value="PROKAR_LIPOPROTEIN"/>
    <property type="match status" value="1"/>
</dbReference>
<dbReference type="Pfam" id="PF21101">
    <property type="entry name" value="YqgU"/>
    <property type="match status" value="1"/>
</dbReference>
<evidence type="ECO:0000259" key="2">
    <source>
        <dbReference type="Pfam" id="PF21101"/>
    </source>
</evidence>
<dbReference type="InterPro" id="IPR048421">
    <property type="entry name" value="YqgU_beta-prop"/>
</dbReference>
<keyword evidence="1" id="KW-0812">Transmembrane</keyword>
<protein>
    <recommendedName>
        <fullName evidence="2">YqgU-like 6-bladed beta-propeller domain-containing protein</fullName>
    </recommendedName>
</protein>
<comment type="caution">
    <text evidence="3">The sequence shown here is derived from an EMBL/GenBank/DDBJ whole genome shotgun (WGS) entry which is preliminary data.</text>
</comment>
<evidence type="ECO:0000313" key="3">
    <source>
        <dbReference type="EMBL" id="MFE8702480.1"/>
    </source>
</evidence>
<dbReference type="RefSeq" id="WP_389362447.1">
    <property type="nucleotide sequence ID" value="NZ_JBIACK010000010.1"/>
</dbReference>
<name>A0ABW6KHY7_9BACI</name>
<feature type="domain" description="YqgU-like 6-bladed beta-propeller" evidence="2">
    <location>
        <begin position="95"/>
        <end position="358"/>
    </location>
</feature>
<keyword evidence="1" id="KW-1133">Transmembrane helix</keyword>
<dbReference type="SUPFAM" id="SSF82171">
    <property type="entry name" value="DPP6 N-terminal domain-like"/>
    <property type="match status" value="1"/>
</dbReference>
<sequence length="377" mass="43557">MGKRTFFWIFIVMVAPVLFLSGCTKEKIVEFHPLSKHDTEILKQTIPYSFLGKDYVVPISPEVGSFYSVSGWLNDRKIIYITETSRSANIYVYDLQTGKSKLFHESSNPIVSIEISPSKKYILVHSSPSTYEGLITVFNIEGKEVASKEIQSNELAFQWNSFKENLILISAFTEEWEYSLYEFNLLEQTLHDIKLPNPFAYWLNNKEVVYLGWDESNPSFFASLMKHDLVNQTSREILPSVYQLASVGRHLLTITVDENNLKEAQYTIYSDTFKQLKTFVIPHLTRFSDWLVPFYDFNESLGRFLTFKPLYSSEVDTYAEGFDLVSYHLDSEEHEVLFSGLVNEPISCSPSGVLCLYGYYFEKLIDLKSKEIISIVE</sequence>
<gene>
    <name evidence="3" type="ORF">ACFYKX_17930</name>
</gene>
<organism evidence="3 4">
    <name type="scientific">Cytobacillus spartinae</name>
    <dbReference type="NCBI Taxonomy" id="3299023"/>
    <lineage>
        <taxon>Bacteria</taxon>
        <taxon>Bacillati</taxon>
        <taxon>Bacillota</taxon>
        <taxon>Bacilli</taxon>
        <taxon>Bacillales</taxon>
        <taxon>Bacillaceae</taxon>
        <taxon>Cytobacillus</taxon>
    </lineage>
</organism>